<evidence type="ECO:0000313" key="1">
    <source>
        <dbReference type="EMBL" id="GGB34122.1"/>
    </source>
</evidence>
<dbReference type="InterPro" id="IPR008775">
    <property type="entry name" value="Phytyl_CoA_dOase-like"/>
</dbReference>
<evidence type="ECO:0008006" key="3">
    <source>
        <dbReference type="Google" id="ProtNLM"/>
    </source>
</evidence>
<comment type="caution">
    <text evidence="1">The sequence shown here is derived from an EMBL/GenBank/DDBJ whole genome shotgun (WGS) entry which is preliminary data.</text>
</comment>
<evidence type="ECO:0000313" key="2">
    <source>
        <dbReference type="Proteomes" id="UP000603352"/>
    </source>
</evidence>
<organism evidence="1 2">
    <name type="scientific">Tistrella bauzanensis</name>
    <dbReference type="NCBI Taxonomy" id="657419"/>
    <lineage>
        <taxon>Bacteria</taxon>
        <taxon>Pseudomonadati</taxon>
        <taxon>Pseudomonadota</taxon>
        <taxon>Alphaproteobacteria</taxon>
        <taxon>Geminicoccales</taxon>
        <taxon>Geminicoccaceae</taxon>
        <taxon>Tistrella</taxon>
    </lineage>
</organism>
<name>A0ABQ1ID11_9PROT</name>
<dbReference type="EMBL" id="BMDZ01000011">
    <property type="protein sequence ID" value="GGB34122.1"/>
    <property type="molecule type" value="Genomic_DNA"/>
</dbReference>
<dbReference type="SUPFAM" id="SSF51197">
    <property type="entry name" value="Clavaminate synthase-like"/>
    <property type="match status" value="1"/>
</dbReference>
<protein>
    <recommendedName>
        <fullName evidence="3">Phytanoyl-CoA dioxygenase</fullName>
    </recommendedName>
</protein>
<keyword evidence="2" id="KW-1185">Reference proteome</keyword>
<dbReference type="Pfam" id="PF05721">
    <property type="entry name" value="PhyH"/>
    <property type="match status" value="1"/>
</dbReference>
<proteinExistence type="predicted"/>
<dbReference type="Proteomes" id="UP000603352">
    <property type="component" value="Unassembled WGS sequence"/>
</dbReference>
<dbReference type="Gene3D" id="2.60.120.620">
    <property type="entry name" value="q2cbj1_9rhob like domain"/>
    <property type="match status" value="1"/>
</dbReference>
<accession>A0ABQ1ID11</accession>
<gene>
    <name evidence="1" type="ORF">GCM10011505_14450</name>
</gene>
<sequence>MSGADETSTPDPRLLDAGGWRRLVPWLNVTEAGCTAGGAGFMAVDDDALGRAADSLHDQGWFALPPCLPPDLIDGLGRGISRLAALGWPPVFIHVFDQAWALQAALTPLARHLLGDRFAVLPHLWAWCVPPVAGARGWPGHRDLIGNSVFPGGIHMTLSLWVPLVDATLDNGCIRVVPLPVERALPDRLETMIADGRLAAEPEAIGTPLPAAAGAVLGWRQDLWHWSGRATTAAAGPRISIAIEMQNRAFDAVAEPLIAAGHGPRMQMRVDLILRALRTYARMESLPGQLPIDTLAQEFK</sequence>
<dbReference type="RefSeq" id="WP_188576231.1">
    <property type="nucleotide sequence ID" value="NZ_BMDZ01000011.1"/>
</dbReference>
<reference evidence="2" key="1">
    <citation type="journal article" date="2019" name="Int. J. Syst. Evol. Microbiol.">
        <title>The Global Catalogue of Microorganisms (GCM) 10K type strain sequencing project: providing services to taxonomists for standard genome sequencing and annotation.</title>
        <authorList>
            <consortium name="The Broad Institute Genomics Platform"/>
            <consortium name="The Broad Institute Genome Sequencing Center for Infectious Disease"/>
            <person name="Wu L."/>
            <person name="Ma J."/>
        </authorList>
    </citation>
    <scope>NUCLEOTIDE SEQUENCE [LARGE SCALE GENOMIC DNA]</scope>
    <source>
        <strain evidence="2">CGMCC 1.10188</strain>
    </source>
</reference>